<sequence length="196" mass="22243">MSSRLASSKGKGRNIFKLEIDPKILEIPSDGYLTVHIKNDSIRIAGIVVELKSSMFRIANPYAEDDSTTAYTRLDCGKTIDLVIAPRASLIVGNYTCAPEGTLTIYHYDYPPTDEKTIYACNNGSNAWESPHEFPFLWTKKYDKDHGEIEMDLVLPFAEGHVKKMRNKHLKDKKRHEKQMRKEEKRGHGKGGCTIV</sequence>
<feature type="compositionally biased region" description="Basic residues" evidence="1">
    <location>
        <begin position="166"/>
        <end position="179"/>
    </location>
</feature>
<feature type="region of interest" description="Disordered" evidence="1">
    <location>
        <begin position="166"/>
        <end position="196"/>
    </location>
</feature>
<dbReference type="RefSeq" id="XP_053592201.1">
    <property type="nucleotide sequence ID" value="XM_053723556.1"/>
</dbReference>
<evidence type="ECO:0000313" key="3">
    <source>
        <dbReference type="Proteomes" id="UP000483820"/>
    </source>
</evidence>
<dbReference type="GeneID" id="78773384"/>
<dbReference type="CTD" id="78773384"/>
<dbReference type="KEGG" id="crq:GCK72_002708"/>
<evidence type="ECO:0000313" key="2">
    <source>
        <dbReference type="EMBL" id="KAF1770884.1"/>
    </source>
</evidence>
<proteinExistence type="predicted"/>
<dbReference type="EMBL" id="WUAV01000001">
    <property type="protein sequence ID" value="KAF1770884.1"/>
    <property type="molecule type" value="Genomic_DNA"/>
</dbReference>
<reference evidence="2 3" key="1">
    <citation type="submission" date="2019-12" db="EMBL/GenBank/DDBJ databases">
        <title>Chromosome-level assembly of the Caenorhabditis remanei genome.</title>
        <authorList>
            <person name="Teterina A.A."/>
            <person name="Willis J.H."/>
            <person name="Phillips P.C."/>
        </authorList>
    </citation>
    <scope>NUCLEOTIDE SEQUENCE [LARGE SCALE GENOMIC DNA]</scope>
    <source>
        <strain evidence="2 3">PX506</strain>
        <tissue evidence="2">Whole organism</tissue>
    </source>
</reference>
<dbReference type="AlphaFoldDB" id="A0A6A5HVW5"/>
<name>A0A6A5HVW5_CAERE</name>
<accession>A0A6A5HVW5</accession>
<comment type="caution">
    <text evidence="2">The sequence shown here is derived from an EMBL/GenBank/DDBJ whole genome shotgun (WGS) entry which is preliminary data.</text>
</comment>
<dbReference type="Proteomes" id="UP000483820">
    <property type="component" value="Chromosome I"/>
</dbReference>
<evidence type="ECO:0000256" key="1">
    <source>
        <dbReference type="SAM" id="MobiDB-lite"/>
    </source>
</evidence>
<protein>
    <submittedName>
        <fullName evidence="2">Uncharacterized protein</fullName>
    </submittedName>
</protein>
<organism evidence="2 3">
    <name type="scientific">Caenorhabditis remanei</name>
    <name type="common">Caenorhabditis vulgaris</name>
    <dbReference type="NCBI Taxonomy" id="31234"/>
    <lineage>
        <taxon>Eukaryota</taxon>
        <taxon>Metazoa</taxon>
        <taxon>Ecdysozoa</taxon>
        <taxon>Nematoda</taxon>
        <taxon>Chromadorea</taxon>
        <taxon>Rhabditida</taxon>
        <taxon>Rhabditina</taxon>
        <taxon>Rhabditomorpha</taxon>
        <taxon>Rhabditoidea</taxon>
        <taxon>Rhabditidae</taxon>
        <taxon>Peloderinae</taxon>
        <taxon>Caenorhabditis</taxon>
    </lineage>
</organism>
<gene>
    <name evidence="2" type="ORF">GCK72_002708</name>
</gene>